<evidence type="ECO:0000313" key="2">
    <source>
        <dbReference type="EMBL" id="GAM43013.1"/>
    </source>
</evidence>
<feature type="compositionally biased region" description="Polar residues" evidence="1">
    <location>
        <begin position="110"/>
        <end position="119"/>
    </location>
</feature>
<proteinExistence type="predicted"/>
<protein>
    <submittedName>
        <fullName evidence="2">Uncharacterized protein</fullName>
    </submittedName>
</protein>
<feature type="region of interest" description="Disordered" evidence="1">
    <location>
        <begin position="91"/>
        <end position="144"/>
    </location>
</feature>
<evidence type="ECO:0000313" key="3">
    <source>
        <dbReference type="Proteomes" id="UP000053095"/>
    </source>
</evidence>
<gene>
    <name evidence="2" type="ORF">TCE0_044r17488</name>
</gene>
<dbReference type="EMBL" id="DF933840">
    <property type="protein sequence ID" value="GAM43013.1"/>
    <property type="molecule type" value="Genomic_DNA"/>
</dbReference>
<dbReference type="AlphaFoldDB" id="A0A478EDJ9"/>
<accession>A0A478EDJ9</accession>
<reference evidence="3" key="1">
    <citation type="journal article" date="2015" name="Genome Announc.">
        <title>Draft genome sequence of Talaromyces cellulolyticus strain Y-94, a source of lignocellulosic biomass-degrading enzymes.</title>
        <authorList>
            <person name="Fujii T."/>
            <person name="Koike H."/>
            <person name="Sawayama S."/>
            <person name="Yano S."/>
            <person name="Inoue H."/>
        </authorList>
    </citation>
    <scope>NUCLEOTIDE SEQUENCE [LARGE SCALE GENOMIC DNA]</scope>
    <source>
        <strain evidence="3">Y-94</strain>
    </source>
</reference>
<dbReference type="Proteomes" id="UP000053095">
    <property type="component" value="Unassembled WGS sequence"/>
</dbReference>
<evidence type="ECO:0000256" key="1">
    <source>
        <dbReference type="SAM" id="MobiDB-lite"/>
    </source>
</evidence>
<sequence>MPPKKSVDNSSVPADPNKPDEAASWFAFECLRAFDENGVLDMGVLSRAMGHTNVMSTRNAFARYKKRWGFGNINTKTGGGAAVTDEAADGVALKPNNDSNKVAKKRGRTSTKASPTKKSAATVVDSSDDNQVAPDVNAEGSDTD</sequence>
<name>A0A478EDJ9_TALPI</name>
<keyword evidence="3" id="KW-1185">Reference proteome</keyword>
<organism evidence="2 3">
    <name type="scientific">Talaromyces pinophilus</name>
    <name type="common">Penicillium pinophilum</name>
    <dbReference type="NCBI Taxonomy" id="128442"/>
    <lineage>
        <taxon>Eukaryota</taxon>
        <taxon>Fungi</taxon>
        <taxon>Dikarya</taxon>
        <taxon>Ascomycota</taxon>
        <taxon>Pezizomycotina</taxon>
        <taxon>Eurotiomycetes</taxon>
        <taxon>Eurotiomycetidae</taxon>
        <taxon>Eurotiales</taxon>
        <taxon>Trichocomaceae</taxon>
        <taxon>Talaromyces</taxon>
        <taxon>Talaromyces sect. Talaromyces</taxon>
    </lineage>
</organism>